<evidence type="ECO:0000313" key="3">
    <source>
        <dbReference type="Proteomes" id="UP000001072"/>
    </source>
</evidence>
<accession>F4RQ82</accession>
<organism evidence="3">
    <name type="scientific">Melampsora larici-populina (strain 98AG31 / pathotype 3-4-7)</name>
    <name type="common">Poplar leaf rust fungus</name>
    <dbReference type="NCBI Taxonomy" id="747676"/>
    <lineage>
        <taxon>Eukaryota</taxon>
        <taxon>Fungi</taxon>
        <taxon>Dikarya</taxon>
        <taxon>Basidiomycota</taxon>
        <taxon>Pucciniomycotina</taxon>
        <taxon>Pucciniomycetes</taxon>
        <taxon>Pucciniales</taxon>
        <taxon>Melampsoraceae</taxon>
        <taxon>Melampsora</taxon>
    </lineage>
</organism>
<evidence type="ECO:0000313" key="2">
    <source>
        <dbReference type="EMBL" id="EGG05359.1"/>
    </source>
</evidence>
<proteinExistence type="predicted"/>
<feature type="chain" id="PRO_5003321726" evidence="1">
    <location>
        <begin position="19"/>
        <end position="180"/>
    </location>
</feature>
<keyword evidence="3" id="KW-1185">Reference proteome</keyword>
<dbReference type="KEGG" id="mlr:MELLADRAFT_64159"/>
<reference evidence="3" key="1">
    <citation type="journal article" date="2011" name="Proc. Natl. Acad. Sci. U.S.A.">
        <title>Obligate biotrophy features unraveled by the genomic analysis of rust fungi.</title>
        <authorList>
            <person name="Duplessis S."/>
            <person name="Cuomo C.A."/>
            <person name="Lin Y.-C."/>
            <person name="Aerts A."/>
            <person name="Tisserant E."/>
            <person name="Veneault-Fourrey C."/>
            <person name="Joly D.L."/>
            <person name="Hacquard S."/>
            <person name="Amselem J."/>
            <person name="Cantarel B.L."/>
            <person name="Chiu R."/>
            <person name="Coutinho P.M."/>
            <person name="Feau N."/>
            <person name="Field M."/>
            <person name="Frey P."/>
            <person name="Gelhaye E."/>
            <person name="Goldberg J."/>
            <person name="Grabherr M.G."/>
            <person name="Kodira C.D."/>
            <person name="Kohler A."/>
            <person name="Kuees U."/>
            <person name="Lindquist E.A."/>
            <person name="Lucas S.M."/>
            <person name="Mago R."/>
            <person name="Mauceli E."/>
            <person name="Morin E."/>
            <person name="Murat C."/>
            <person name="Pangilinan J.L."/>
            <person name="Park R."/>
            <person name="Pearson M."/>
            <person name="Quesneville H."/>
            <person name="Rouhier N."/>
            <person name="Sakthikumar S."/>
            <person name="Salamov A.A."/>
            <person name="Schmutz J."/>
            <person name="Selles B."/>
            <person name="Shapiro H."/>
            <person name="Tanguay P."/>
            <person name="Tuskan G.A."/>
            <person name="Henrissat B."/>
            <person name="Van de Peer Y."/>
            <person name="Rouze P."/>
            <person name="Ellis J.G."/>
            <person name="Dodds P.N."/>
            <person name="Schein J.E."/>
            <person name="Zhong S."/>
            <person name="Hamelin R.C."/>
            <person name="Grigoriev I.V."/>
            <person name="Szabo L.J."/>
            <person name="Martin F."/>
        </authorList>
    </citation>
    <scope>NUCLEOTIDE SEQUENCE [LARGE SCALE GENOMIC DNA]</scope>
    <source>
        <strain evidence="3">98AG31 / pathotype 3-4-7</strain>
    </source>
</reference>
<dbReference type="VEuPathDB" id="FungiDB:MELLADRAFT_64159"/>
<feature type="signal peptide" evidence="1">
    <location>
        <begin position="1"/>
        <end position="18"/>
    </location>
</feature>
<gene>
    <name evidence="2" type="ORF">MELLADRAFT_64159</name>
</gene>
<dbReference type="eggNOG" id="ENOG502SH6C">
    <property type="taxonomic scope" value="Eukaryota"/>
</dbReference>
<evidence type="ECO:0000256" key="1">
    <source>
        <dbReference type="SAM" id="SignalP"/>
    </source>
</evidence>
<keyword evidence="1" id="KW-0732">Signal</keyword>
<dbReference type="AlphaFoldDB" id="F4RQ82"/>
<dbReference type="InParanoid" id="F4RQ82"/>
<sequence length="180" mass="20581">MIKILLLILAFHDCLISASSLSFQLEKKPEPTPAEADAYNGIEGAMEAAVARYNRFVKLEVEKQLKVEYSPTVETARSNHDLGVIQFGPNSEYWTERQALHEIAHTLGVGFRAFNERCENKTWYNATSVLRQLSKDPQAEITCGGQHFWPYGMNYEKEFSEENADIHCQIIQEMIYDGMK</sequence>
<protein>
    <submittedName>
        <fullName evidence="2">Secreted protein</fullName>
    </submittedName>
</protein>
<dbReference type="RefSeq" id="XP_007411281.1">
    <property type="nucleotide sequence ID" value="XM_007411219.1"/>
</dbReference>
<dbReference type="GeneID" id="18930216"/>
<dbReference type="OrthoDB" id="4426724at2759"/>
<name>F4RQ82_MELLP</name>
<dbReference type="HOGENOM" id="CLU_103467_0_0_1"/>
<dbReference type="EMBL" id="GL883113">
    <property type="protein sequence ID" value="EGG05359.1"/>
    <property type="molecule type" value="Genomic_DNA"/>
</dbReference>
<dbReference type="Proteomes" id="UP000001072">
    <property type="component" value="Unassembled WGS sequence"/>
</dbReference>